<evidence type="ECO:0000256" key="5">
    <source>
        <dbReference type="ARBA" id="ARBA00022741"/>
    </source>
</evidence>
<evidence type="ECO:0000313" key="11">
    <source>
        <dbReference type="EMBL" id="GGQ27504.1"/>
    </source>
</evidence>
<comment type="catalytic activity">
    <reaction evidence="1">
        <text>ATP + protein L-histidine = ADP + protein N-phospho-L-histidine.</text>
        <dbReference type="EC" id="2.7.13.3"/>
    </reaction>
</comment>
<dbReference type="Proteomes" id="UP000611554">
    <property type="component" value="Unassembled WGS sequence"/>
</dbReference>
<evidence type="ECO:0000256" key="6">
    <source>
        <dbReference type="ARBA" id="ARBA00022777"/>
    </source>
</evidence>
<feature type="transmembrane region" description="Helical" evidence="9">
    <location>
        <begin position="166"/>
        <end position="189"/>
    </location>
</feature>
<dbReference type="InterPro" id="IPR003594">
    <property type="entry name" value="HATPase_dom"/>
</dbReference>
<evidence type="ECO:0000256" key="1">
    <source>
        <dbReference type="ARBA" id="ARBA00000085"/>
    </source>
</evidence>
<evidence type="ECO:0000256" key="7">
    <source>
        <dbReference type="ARBA" id="ARBA00022840"/>
    </source>
</evidence>
<dbReference type="InterPro" id="IPR050482">
    <property type="entry name" value="Sensor_HK_TwoCompSys"/>
</dbReference>
<dbReference type="PANTHER" id="PTHR24421">
    <property type="entry name" value="NITRATE/NITRITE SENSOR PROTEIN NARX-RELATED"/>
    <property type="match status" value="1"/>
</dbReference>
<feature type="domain" description="Histidine kinase/HSP90-like ATPase" evidence="10">
    <location>
        <begin position="329"/>
        <end position="419"/>
    </location>
</feature>
<feature type="transmembrane region" description="Helical" evidence="9">
    <location>
        <begin position="120"/>
        <end position="146"/>
    </location>
</feature>
<keyword evidence="9" id="KW-0472">Membrane</keyword>
<evidence type="ECO:0000256" key="8">
    <source>
        <dbReference type="ARBA" id="ARBA00023012"/>
    </source>
</evidence>
<sequence length="419" mass="43911">MRGVAISDNRGTSPRDVFEAVERLAGGLGTSLLALFTSAGLIVVAAASLAGVGLLLLPFMLSLVRLVAERERGRLNRWQYQVISPYADTRPTGWAARLRAAASDPATWRDLRWLASHASLGLLLGLAGVVLPIIAVRDASFPLWWWLLPIEEAGASLGFPVRTWPAVLAVSLMGISWAAILIGLGPAMARLQALPGVRLLRPHPSADLSQRIAQLTVTRASALQAHAAELRRIERALHDGTQNRIIGVAVLLGVARDAVVRDPAGAEAALERAQSAAEQALGELRTVIRGILPPVLEERGLAGALTSLAADCPVPCEVTVAELGHLPVAVETTAYFIAAEALTNTARHSRATTAAVSVNRVGDLLSVHVRDDGIGGAAVSAGSGLTGIRRRVEAHDGTITLTSPIGGPTVLEVELPCAS</sequence>
<dbReference type="SMART" id="SM00387">
    <property type="entry name" value="HATPase_c"/>
    <property type="match status" value="1"/>
</dbReference>
<dbReference type="EMBL" id="BMQJ01000023">
    <property type="protein sequence ID" value="GGQ27504.1"/>
    <property type="molecule type" value="Genomic_DNA"/>
</dbReference>
<comment type="caution">
    <text evidence="11">The sequence shown here is derived from an EMBL/GenBank/DDBJ whole genome shotgun (WGS) entry which is preliminary data.</text>
</comment>
<dbReference type="Pfam" id="PF02518">
    <property type="entry name" value="HATPase_c"/>
    <property type="match status" value="1"/>
</dbReference>
<evidence type="ECO:0000256" key="2">
    <source>
        <dbReference type="ARBA" id="ARBA00012438"/>
    </source>
</evidence>
<evidence type="ECO:0000313" key="12">
    <source>
        <dbReference type="Proteomes" id="UP000611554"/>
    </source>
</evidence>
<dbReference type="Gene3D" id="1.20.5.1930">
    <property type="match status" value="1"/>
</dbReference>
<dbReference type="InterPro" id="IPR011712">
    <property type="entry name" value="Sig_transdc_His_kin_sub3_dim/P"/>
</dbReference>
<dbReference type="Pfam" id="PF13796">
    <property type="entry name" value="Sensor"/>
    <property type="match status" value="1"/>
</dbReference>
<dbReference type="PANTHER" id="PTHR24421:SF10">
    <property type="entry name" value="NITRATE_NITRITE SENSOR PROTEIN NARQ"/>
    <property type="match status" value="1"/>
</dbReference>
<organism evidence="11 12">
    <name type="scientific">Streptosporangium pseudovulgare</name>
    <dbReference type="NCBI Taxonomy" id="35765"/>
    <lineage>
        <taxon>Bacteria</taxon>
        <taxon>Bacillati</taxon>
        <taxon>Actinomycetota</taxon>
        <taxon>Actinomycetes</taxon>
        <taxon>Streptosporangiales</taxon>
        <taxon>Streptosporangiaceae</taxon>
        <taxon>Streptosporangium</taxon>
    </lineage>
</organism>
<accession>A0ABQ2RFZ8</accession>
<name>A0ABQ2RFZ8_9ACTN</name>
<dbReference type="InterPro" id="IPR036890">
    <property type="entry name" value="HATPase_C_sf"/>
</dbReference>
<keyword evidence="4" id="KW-0808">Transferase</keyword>
<dbReference type="GO" id="GO:0016301">
    <property type="term" value="F:kinase activity"/>
    <property type="evidence" value="ECO:0007669"/>
    <property type="project" value="UniProtKB-KW"/>
</dbReference>
<keyword evidence="8" id="KW-0902">Two-component regulatory system</keyword>
<dbReference type="InterPro" id="IPR025828">
    <property type="entry name" value="Put_sensor_dom"/>
</dbReference>
<dbReference type="CDD" id="cd16917">
    <property type="entry name" value="HATPase_UhpB-NarQ-NarX-like"/>
    <property type="match status" value="1"/>
</dbReference>
<evidence type="ECO:0000259" key="10">
    <source>
        <dbReference type="SMART" id="SM00387"/>
    </source>
</evidence>
<evidence type="ECO:0000256" key="4">
    <source>
        <dbReference type="ARBA" id="ARBA00022679"/>
    </source>
</evidence>
<evidence type="ECO:0000256" key="3">
    <source>
        <dbReference type="ARBA" id="ARBA00022553"/>
    </source>
</evidence>
<keyword evidence="7" id="KW-0067">ATP-binding</keyword>
<keyword evidence="3" id="KW-0597">Phosphoprotein</keyword>
<keyword evidence="6 11" id="KW-0418">Kinase</keyword>
<proteinExistence type="predicted"/>
<dbReference type="EC" id="2.7.13.3" evidence="2"/>
<dbReference type="Pfam" id="PF07730">
    <property type="entry name" value="HisKA_3"/>
    <property type="match status" value="1"/>
</dbReference>
<dbReference type="Gene3D" id="3.30.565.10">
    <property type="entry name" value="Histidine kinase-like ATPase, C-terminal domain"/>
    <property type="match status" value="1"/>
</dbReference>
<feature type="transmembrane region" description="Helical" evidence="9">
    <location>
        <begin position="41"/>
        <end position="68"/>
    </location>
</feature>
<keyword evidence="9" id="KW-0812">Transmembrane</keyword>
<protein>
    <recommendedName>
        <fullName evidence="2">histidine kinase</fullName>
        <ecNumber evidence="2">2.7.13.3</ecNumber>
    </recommendedName>
</protein>
<gene>
    <name evidence="11" type="ORF">GCM10010140_67180</name>
</gene>
<reference evidence="12" key="1">
    <citation type="journal article" date="2019" name="Int. J. Syst. Evol. Microbiol.">
        <title>The Global Catalogue of Microorganisms (GCM) 10K type strain sequencing project: providing services to taxonomists for standard genome sequencing and annotation.</title>
        <authorList>
            <consortium name="The Broad Institute Genomics Platform"/>
            <consortium name="The Broad Institute Genome Sequencing Center for Infectious Disease"/>
            <person name="Wu L."/>
            <person name="Ma J."/>
        </authorList>
    </citation>
    <scope>NUCLEOTIDE SEQUENCE [LARGE SCALE GENOMIC DNA]</scope>
    <source>
        <strain evidence="12">JCM 3115</strain>
    </source>
</reference>
<keyword evidence="9" id="KW-1133">Transmembrane helix</keyword>
<dbReference type="SUPFAM" id="SSF55874">
    <property type="entry name" value="ATPase domain of HSP90 chaperone/DNA topoisomerase II/histidine kinase"/>
    <property type="match status" value="1"/>
</dbReference>
<keyword evidence="5" id="KW-0547">Nucleotide-binding</keyword>
<dbReference type="RefSeq" id="WP_189250440.1">
    <property type="nucleotide sequence ID" value="NZ_BMQJ01000023.1"/>
</dbReference>
<keyword evidence="12" id="KW-1185">Reference proteome</keyword>
<evidence type="ECO:0000256" key="9">
    <source>
        <dbReference type="SAM" id="Phobius"/>
    </source>
</evidence>